<keyword evidence="2" id="KW-1185">Reference proteome</keyword>
<reference evidence="2" key="1">
    <citation type="journal article" date="2022" name="Mol. Ecol. Resour.">
        <title>The genomes of chicory, endive, great burdock and yacon provide insights into Asteraceae palaeo-polyploidization history and plant inulin production.</title>
        <authorList>
            <person name="Fan W."/>
            <person name="Wang S."/>
            <person name="Wang H."/>
            <person name="Wang A."/>
            <person name="Jiang F."/>
            <person name="Liu H."/>
            <person name="Zhao H."/>
            <person name="Xu D."/>
            <person name="Zhang Y."/>
        </authorList>
    </citation>
    <scope>NUCLEOTIDE SEQUENCE [LARGE SCALE GENOMIC DNA]</scope>
    <source>
        <strain evidence="2">cv. Punajuju</strain>
    </source>
</reference>
<evidence type="ECO:0000313" key="1">
    <source>
        <dbReference type="EMBL" id="KAI3788731.1"/>
    </source>
</evidence>
<proteinExistence type="predicted"/>
<gene>
    <name evidence="1" type="ORF">L2E82_01504</name>
</gene>
<dbReference type="EMBL" id="CM042009">
    <property type="protein sequence ID" value="KAI3788731.1"/>
    <property type="molecule type" value="Genomic_DNA"/>
</dbReference>
<evidence type="ECO:0000313" key="2">
    <source>
        <dbReference type="Proteomes" id="UP001055811"/>
    </source>
</evidence>
<reference evidence="1 2" key="2">
    <citation type="journal article" date="2022" name="Mol. Ecol. Resour.">
        <title>The genomes of chicory, endive, great burdock and yacon provide insights into Asteraceae paleo-polyploidization history and plant inulin production.</title>
        <authorList>
            <person name="Fan W."/>
            <person name="Wang S."/>
            <person name="Wang H."/>
            <person name="Wang A."/>
            <person name="Jiang F."/>
            <person name="Liu H."/>
            <person name="Zhao H."/>
            <person name="Xu D."/>
            <person name="Zhang Y."/>
        </authorList>
    </citation>
    <scope>NUCLEOTIDE SEQUENCE [LARGE SCALE GENOMIC DNA]</scope>
    <source>
        <strain evidence="2">cv. Punajuju</strain>
        <tissue evidence="1">Leaves</tissue>
    </source>
</reference>
<organism evidence="1 2">
    <name type="scientific">Cichorium intybus</name>
    <name type="common">Chicory</name>
    <dbReference type="NCBI Taxonomy" id="13427"/>
    <lineage>
        <taxon>Eukaryota</taxon>
        <taxon>Viridiplantae</taxon>
        <taxon>Streptophyta</taxon>
        <taxon>Embryophyta</taxon>
        <taxon>Tracheophyta</taxon>
        <taxon>Spermatophyta</taxon>
        <taxon>Magnoliopsida</taxon>
        <taxon>eudicotyledons</taxon>
        <taxon>Gunneridae</taxon>
        <taxon>Pentapetalae</taxon>
        <taxon>asterids</taxon>
        <taxon>campanulids</taxon>
        <taxon>Asterales</taxon>
        <taxon>Asteraceae</taxon>
        <taxon>Cichorioideae</taxon>
        <taxon>Cichorieae</taxon>
        <taxon>Cichoriinae</taxon>
        <taxon>Cichorium</taxon>
    </lineage>
</organism>
<accession>A0ACB9H068</accession>
<sequence>MFTSPLYSVSFSHHVVYSDPVNQLDASVSRVGGEGFVEHVSCEVFGDSAKKSLDGNLGNFGPSDNLILGSGNIGLSCEASIGEESSYGPCGLQSNCLRDLNIGVGLNSYNSLGYSIASGKEVSSGGGSSFRKKASSSRRPSHSICFKDVALAAHGRLNRVRSQGSRDNLKSCDASSDSISMSSCDRDLEKTLELGGKTWISVERFSFFS</sequence>
<dbReference type="Proteomes" id="UP001055811">
    <property type="component" value="Linkage Group LG01"/>
</dbReference>
<comment type="caution">
    <text evidence="1">The sequence shown here is derived from an EMBL/GenBank/DDBJ whole genome shotgun (WGS) entry which is preliminary data.</text>
</comment>
<protein>
    <submittedName>
        <fullName evidence="1">Uncharacterized protein</fullName>
    </submittedName>
</protein>
<name>A0ACB9H068_CICIN</name>